<dbReference type="Proteomes" id="UP000642829">
    <property type="component" value="Unassembled WGS sequence"/>
</dbReference>
<dbReference type="Pfam" id="PF01168">
    <property type="entry name" value="Ala_racemase_N"/>
    <property type="match status" value="1"/>
</dbReference>
<dbReference type="GO" id="GO:0030170">
    <property type="term" value="F:pyridoxal phosphate binding"/>
    <property type="evidence" value="ECO:0007669"/>
    <property type="project" value="UniProtKB-UniRule"/>
</dbReference>
<dbReference type="NCBIfam" id="TIGR00044">
    <property type="entry name" value="YggS family pyridoxal phosphate-dependent enzyme"/>
    <property type="match status" value="1"/>
</dbReference>
<evidence type="ECO:0000256" key="4">
    <source>
        <dbReference type="RuleBase" id="RU004514"/>
    </source>
</evidence>
<dbReference type="InterPro" id="IPR011078">
    <property type="entry name" value="PyrdxlP_homeostasis"/>
</dbReference>
<dbReference type="SUPFAM" id="SSF51419">
    <property type="entry name" value="PLP-binding barrel"/>
    <property type="match status" value="1"/>
</dbReference>
<reference evidence="6" key="2">
    <citation type="submission" date="2020-09" db="EMBL/GenBank/DDBJ databases">
        <authorList>
            <person name="Sun Q."/>
            <person name="Kim S."/>
        </authorList>
    </citation>
    <scope>NUCLEOTIDE SEQUENCE</scope>
    <source>
        <strain evidence="6">KCTC 12870</strain>
    </source>
</reference>
<evidence type="ECO:0000259" key="5">
    <source>
        <dbReference type="Pfam" id="PF01168"/>
    </source>
</evidence>
<proteinExistence type="inferred from homology"/>
<dbReference type="PANTHER" id="PTHR10146:SF14">
    <property type="entry name" value="PYRIDOXAL PHOSPHATE HOMEOSTASIS PROTEIN"/>
    <property type="match status" value="1"/>
</dbReference>
<dbReference type="RefSeq" id="WP_189510751.1">
    <property type="nucleotide sequence ID" value="NZ_BMXG01000001.1"/>
</dbReference>
<evidence type="ECO:0000313" key="7">
    <source>
        <dbReference type="Proteomes" id="UP000642829"/>
    </source>
</evidence>
<sequence length="229" mass="24804">MITFETFWENHERVQARVLEACAQAGREPAEVRVLPVTKNHPFDAIAYAERAGYAAVGENRVQEALDKMSAGQTTCRWELIGHLQSNKAKVVAERFDRVQSVDSEKLLRRLDAAAAEHGRRLSILLQVNAGDDPAKFGLKCAATPALLEVALGLAHIQIDGLMTIAPLSDQPAVAQRCFARMRDLRDELAAQFGVSLPELSMGMSGDLEAAVASGSTMLRIGSAFFGDG</sequence>
<evidence type="ECO:0000256" key="1">
    <source>
        <dbReference type="ARBA" id="ARBA00022898"/>
    </source>
</evidence>
<name>A0A8J3D929_9BACT</name>
<dbReference type="InterPro" id="IPR001608">
    <property type="entry name" value="Ala_racemase_N"/>
</dbReference>
<dbReference type="AlphaFoldDB" id="A0A8J3D929"/>
<accession>A0A8J3D929</accession>
<comment type="cofactor">
    <cofactor evidence="3">
        <name>pyridoxal 5'-phosphate</name>
        <dbReference type="ChEBI" id="CHEBI:597326"/>
    </cofactor>
</comment>
<reference evidence="6" key="1">
    <citation type="journal article" date="2014" name="Int. J. Syst. Evol. Microbiol.">
        <title>Complete genome sequence of Corynebacterium casei LMG S-19264T (=DSM 44701T), isolated from a smear-ripened cheese.</title>
        <authorList>
            <consortium name="US DOE Joint Genome Institute (JGI-PGF)"/>
            <person name="Walter F."/>
            <person name="Albersmeier A."/>
            <person name="Kalinowski J."/>
            <person name="Ruckert C."/>
        </authorList>
    </citation>
    <scope>NUCLEOTIDE SEQUENCE</scope>
    <source>
        <strain evidence="6">KCTC 12870</strain>
    </source>
</reference>
<comment type="function">
    <text evidence="2">Pyridoxal 5'-phosphate (PLP)-binding protein, which is involved in PLP homeostasis.</text>
</comment>
<feature type="modified residue" description="N6-(pyridoxal phosphate)lysine" evidence="2 3">
    <location>
        <position position="39"/>
    </location>
</feature>
<dbReference type="HAMAP" id="MF_02087">
    <property type="entry name" value="PLP_homeostasis"/>
    <property type="match status" value="1"/>
</dbReference>
<organism evidence="6 7">
    <name type="scientific">Cerasicoccus arenae</name>
    <dbReference type="NCBI Taxonomy" id="424488"/>
    <lineage>
        <taxon>Bacteria</taxon>
        <taxon>Pseudomonadati</taxon>
        <taxon>Verrucomicrobiota</taxon>
        <taxon>Opitutia</taxon>
        <taxon>Puniceicoccales</taxon>
        <taxon>Cerasicoccaceae</taxon>
        <taxon>Cerasicoccus</taxon>
    </lineage>
</organism>
<protein>
    <recommendedName>
        <fullName evidence="2">Pyridoxal phosphate homeostasis protein</fullName>
        <shortName evidence="2">PLP homeostasis protein</shortName>
    </recommendedName>
</protein>
<gene>
    <name evidence="6" type="ORF">GCM10007047_01220</name>
</gene>
<dbReference type="PIRSF" id="PIRSF004848">
    <property type="entry name" value="YBL036c_PLPDEIII"/>
    <property type="match status" value="1"/>
</dbReference>
<keyword evidence="7" id="KW-1185">Reference proteome</keyword>
<dbReference type="EMBL" id="BMXG01000001">
    <property type="protein sequence ID" value="GHB90302.1"/>
    <property type="molecule type" value="Genomic_DNA"/>
</dbReference>
<keyword evidence="1 2" id="KW-0663">Pyridoxal phosphate</keyword>
<evidence type="ECO:0000256" key="2">
    <source>
        <dbReference type="HAMAP-Rule" id="MF_02087"/>
    </source>
</evidence>
<dbReference type="CDD" id="cd00635">
    <property type="entry name" value="PLPDE_III_YBL036c_like"/>
    <property type="match status" value="1"/>
</dbReference>
<dbReference type="PANTHER" id="PTHR10146">
    <property type="entry name" value="PROLINE SYNTHETASE CO-TRANSCRIBED BACTERIAL HOMOLOG PROTEIN"/>
    <property type="match status" value="1"/>
</dbReference>
<dbReference type="InterPro" id="IPR029066">
    <property type="entry name" value="PLP-binding_barrel"/>
</dbReference>
<evidence type="ECO:0000256" key="3">
    <source>
        <dbReference type="PIRSR" id="PIRSR004848-1"/>
    </source>
</evidence>
<evidence type="ECO:0000313" key="6">
    <source>
        <dbReference type="EMBL" id="GHB90302.1"/>
    </source>
</evidence>
<feature type="domain" description="Alanine racemase N-terminal" evidence="5">
    <location>
        <begin position="29"/>
        <end position="228"/>
    </location>
</feature>
<comment type="caution">
    <text evidence="6">The sequence shown here is derived from an EMBL/GenBank/DDBJ whole genome shotgun (WGS) entry which is preliminary data.</text>
</comment>
<comment type="similarity">
    <text evidence="2 4">Belongs to the pyridoxal phosphate-binding protein YggS/PROSC family.</text>
</comment>
<dbReference type="Gene3D" id="3.20.20.10">
    <property type="entry name" value="Alanine racemase"/>
    <property type="match status" value="1"/>
</dbReference>